<dbReference type="HOGENOM" id="CLU_506467_0_0_1"/>
<dbReference type="InterPro" id="IPR050895">
    <property type="entry name" value="XK-related_scramblase"/>
</dbReference>
<feature type="transmembrane region" description="Helical" evidence="7">
    <location>
        <begin position="354"/>
        <end position="379"/>
    </location>
</feature>
<reference evidence="11" key="1">
    <citation type="submission" date="2012-12" db="EMBL/GenBank/DDBJ databases">
        <authorList>
            <person name="Hellsten U."/>
            <person name="Grimwood J."/>
            <person name="Chapman J.A."/>
            <person name="Shapiro H."/>
            <person name="Aerts A."/>
            <person name="Otillar R.P."/>
            <person name="Terry A.Y."/>
            <person name="Boore J.L."/>
            <person name="Simakov O."/>
            <person name="Marletaz F."/>
            <person name="Cho S.-J."/>
            <person name="Edsinger-Gonzales E."/>
            <person name="Havlak P."/>
            <person name="Kuo D.-H."/>
            <person name="Larsson T."/>
            <person name="Lv J."/>
            <person name="Arendt D."/>
            <person name="Savage R."/>
            <person name="Osoegawa K."/>
            <person name="de Jong P."/>
            <person name="Lindberg D.R."/>
            <person name="Seaver E.C."/>
            <person name="Weisblat D.A."/>
            <person name="Putnam N.H."/>
            <person name="Grigoriev I.V."/>
            <person name="Rokhsar D.S."/>
        </authorList>
    </citation>
    <scope>NUCLEOTIDE SEQUENCE</scope>
    <source>
        <strain evidence="11">I ESC-2004</strain>
    </source>
</reference>
<keyword evidence="3" id="KW-1003">Cell membrane</keyword>
<feature type="region of interest" description="Disordered" evidence="8">
    <location>
        <begin position="406"/>
        <end position="469"/>
    </location>
</feature>
<evidence type="ECO:0000256" key="5">
    <source>
        <dbReference type="ARBA" id="ARBA00022989"/>
    </source>
</evidence>
<feature type="region of interest" description="Disordered" evidence="8">
    <location>
        <begin position="503"/>
        <end position="538"/>
    </location>
</feature>
<dbReference type="EMBL" id="AMQN01000667">
    <property type="status" value="NOT_ANNOTATED_CDS"/>
    <property type="molecule type" value="Genomic_DNA"/>
</dbReference>
<evidence type="ECO:0000313" key="9">
    <source>
        <dbReference type="EMBL" id="ELU15488.1"/>
    </source>
</evidence>
<feature type="transmembrane region" description="Helical" evidence="7">
    <location>
        <begin position="189"/>
        <end position="210"/>
    </location>
</feature>
<keyword evidence="5 7" id="KW-1133">Transmembrane helix</keyword>
<feature type="compositionally biased region" description="Basic residues" evidence="8">
    <location>
        <begin position="423"/>
        <end position="434"/>
    </location>
</feature>
<evidence type="ECO:0000313" key="11">
    <source>
        <dbReference type="Proteomes" id="UP000014760"/>
    </source>
</evidence>
<name>R7V9F5_CAPTE</name>
<dbReference type="Pfam" id="PF09815">
    <property type="entry name" value="XK-related"/>
    <property type="match status" value="1"/>
</dbReference>
<protein>
    <recommendedName>
        <fullName evidence="7">XK-related protein</fullName>
    </recommendedName>
</protein>
<feature type="transmembrane region" description="Helical" evidence="7">
    <location>
        <begin position="288"/>
        <end position="306"/>
    </location>
</feature>
<feature type="compositionally biased region" description="Polar residues" evidence="8">
    <location>
        <begin position="527"/>
        <end position="538"/>
    </location>
</feature>
<accession>R7V9F5</accession>
<reference evidence="10" key="3">
    <citation type="submission" date="2015-06" db="UniProtKB">
        <authorList>
            <consortium name="EnsemblMetazoa"/>
        </authorList>
    </citation>
    <scope>IDENTIFICATION</scope>
</reference>
<feature type="compositionally biased region" description="Acidic residues" evidence="8">
    <location>
        <begin position="515"/>
        <end position="526"/>
    </location>
</feature>
<evidence type="ECO:0000313" key="10">
    <source>
        <dbReference type="EnsemblMetazoa" id="CapteP203439"/>
    </source>
</evidence>
<keyword evidence="11" id="KW-1185">Reference proteome</keyword>
<evidence type="ECO:0000256" key="8">
    <source>
        <dbReference type="SAM" id="MobiDB-lite"/>
    </source>
</evidence>
<sequence>MASPLDAGVAPELQDEHNDLLFKFRARPLSQCLHNAAFFATTLLSLSDLITDVWLIVTYGFQEHVAYLGVGLFSVLLAQSGAAIMYALQMRADLQQQETSTKASLFRLYGCLVLNFPCQLGILVHRLHHNCNRNCQRCFEGSSQQPEITSSSKDTEWKFAKIKLLQSLLQCAPQLGLNLLHMLRYSTQVSPLQCCSAVLSFISLVVGIVQHSECQRRAFDSLPGNGVLGTGCMLCCQALLLGSRVLVLSSFAFMFGAWVAAVLGPHLVIMLMAFFYRHHFPGSWPPVPSYKLCLHSFYAVFVYVPVHNEYRADGEMLLCYALLLLENILMACLPLFLAPPLPVPEALLPPGSRLYAALCGAIISGSVMGSIFLSLYTCFLDTPYSSLPSSDRPSCFCCCRRSHNGNDAQPPSSLDIHGNGASQKHKRRGRRRHLNTSYMNTQTGAGAPQCYHTLNDEAGTPPELADSPPATARLDHDCGGASEQLMSPGSVLGISGALVITPAGDEAAGRPSILDGDDESDTEVINDNDMTPLQSCTS</sequence>
<reference evidence="9 11" key="2">
    <citation type="journal article" date="2013" name="Nature">
        <title>Insights into bilaterian evolution from three spiralian genomes.</title>
        <authorList>
            <person name="Simakov O."/>
            <person name="Marletaz F."/>
            <person name="Cho S.J."/>
            <person name="Edsinger-Gonzales E."/>
            <person name="Havlak P."/>
            <person name="Hellsten U."/>
            <person name="Kuo D.H."/>
            <person name="Larsson T."/>
            <person name="Lv J."/>
            <person name="Arendt D."/>
            <person name="Savage R."/>
            <person name="Osoegawa K."/>
            <person name="de Jong P."/>
            <person name="Grimwood J."/>
            <person name="Chapman J.A."/>
            <person name="Shapiro H."/>
            <person name="Aerts A."/>
            <person name="Otillar R.P."/>
            <person name="Terry A.Y."/>
            <person name="Boore J.L."/>
            <person name="Grigoriev I.V."/>
            <person name="Lindberg D.R."/>
            <person name="Seaver E.C."/>
            <person name="Weisblat D.A."/>
            <person name="Putnam N.H."/>
            <person name="Rokhsar D.S."/>
        </authorList>
    </citation>
    <scope>NUCLEOTIDE SEQUENCE</scope>
    <source>
        <strain evidence="9 11">I ESC-2004</strain>
    </source>
</reference>
<gene>
    <name evidence="9" type="ORF">CAPTEDRAFT_203439</name>
</gene>
<evidence type="ECO:0000256" key="1">
    <source>
        <dbReference type="ARBA" id="ARBA00004651"/>
    </source>
</evidence>
<evidence type="ECO:0000256" key="3">
    <source>
        <dbReference type="ARBA" id="ARBA00022475"/>
    </source>
</evidence>
<dbReference type="PANTHER" id="PTHR16024">
    <property type="entry name" value="XK-RELATED PROTEIN"/>
    <property type="match status" value="1"/>
</dbReference>
<feature type="compositionally biased region" description="Polar residues" evidence="8">
    <location>
        <begin position="435"/>
        <end position="444"/>
    </location>
</feature>
<keyword evidence="4 7" id="KW-0812">Transmembrane</keyword>
<feature type="transmembrane region" description="Helical" evidence="7">
    <location>
        <begin position="318"/>
        <end position="338"/>
    </location>
</feature>
<evidence type="ECO:0000256" key="7">
    <source>
        <dbReference type="RuleBase" id="RU910716"/>
    </source>
</evidence>
<feature type="transmembrane region" description="Helical" evidence="7">
    <location>
        <begin position="253"/>
        <end position="276"/>
    </location>
</feature>
<proteinExistence type="inferred from homology"/>
<dbReference type="PANTHER" id="PTHR16024:SF28">
    <property type="entry name" value="XK-RELATED PROTEIN"/>
    <property type="match status" value="1"/>
</dbReference>
<dbReference type="Proteomes" id="UP000014760">
    <property type="component" value="Unassembled WGS sequence"/>
</dbReference>
<feature type="transmembrane region" description="Helical" evidence="7">
    <location>
        <begin position="222"/>
        <end position="241"/>
    </location>
</feature>
<dbReference type="EMBL" id="KB293808">
    <property type="protein sequence ID" value="ELU15488.1"/>
    <property type="molecule type" value="Genomic_DNA"/>
</dbReference>
<comment type="similarity">
    <text evidence="2 7">Belongs to the XK family.</text>
</comment>
<evidence type="ECO:0000256" key="4">
    <source>
        <dbReference type="ARBA" id="ARBA00022692"/>
    </source>
</evidence>
<evidence type="ECO:0000256" key="6">
    <source>
        <dbReference type="ARBA" id="ARBA00023136"/>
    </source>
</evidence>
<feature type="transmembrane region" description="Helical" evidence="7">
    <location>
        <begin position="65"/>
        <end position="88"/>
    </location>
</feature>
<keyword evidence="6 7" id="KW-0472">Membrane</keyword>
<evidence type="ECO:0000256" key="2">
    <source>
        <dbReference type="ARBA" id="ARBA00008789"/>
    </source>
</evidence>
<dbReference type="GO" id="GO:0005886">
    <property type="term" value="C:plasma membrane"/>
    <property type="evidence" value="ECO:0007669"/>
    <property type="project" value="UniProtKB-SubCell"/>
</dbReference>
<dbReference type="InterPro" id="IPR018629">
    <property type="entry name" value="XK-rel"/>
</dbReference>
<dbReference type="AlphaFoldDB" id="R7V9F5"/>
<dbReference type="EnsemblMetazoa" id="CapteT203439">
    <property type="protein sequence ID" value="CapteP203439"/>
    <property type="gene ID" value="CapteG203439"/>
</dbReference>
<feature type="transmembrane region" description="Helical" evidence="7">
    <location>
        <begin position="32"/>
        <end position="59"/>
    </location>
</feature>
<comment type="subcellular location">
    <subcellularLocation>
        <location evidence="1">Cell membrane</location>
        <topology evidence="1">Multi-pass membrane protein</topology>
    </subcellularLocation>
    <subcellularLocation>
        <location evidence="7">Membrane</location>
        <topology evidence="7">Multi-pass membrane protein</topology>
    </subcellularLocation>
</comment>
<dbReference type="OrthoDB" id="6136301at2759"/>
<organism evidence="9">
    <name type="scientific">Capitella teleta</name>
    <name type="common">Polychaete worm</name>
    <dbReference type="NCBI Taxonomy" id="283909"/>
    <lineage>
        <taxon>Eukaryota</taxon>
        <taxon>Metazoa</taxon>
        <taxon>Spiralia</taxon>
        <taxon>Lophotrochozoa</taxon>
        <taxon>Annelida</taxon>
        <taxon>Polychaeta</taxon>
        <taxon>Sedentaria</taxon>
        <taxon>Scolecida</taxon>
        <taxon>Capitellidae</taxon>
        <taxon>Capitella</taxon>
    </lineage>
</organism>